<dbReference type="EMBL" id="BAAFGK010000004">
    <property type="protein sequence ID" value="GAB0056580.1"/>
    <property type="molecule type" value="Genomic_DNA"/>
</dbReference>
<feature type="compositionally biased region" description="Basic and acidic residues" evidence="1">
    <location>
        <begin position="262"/>
        <end position="274"/>
    </location>
</feature>
<gene>
    <name evidence="2" type="ORF">SIID45300_00888</name>
</gene>
<feature type="region of interest" description="Disordered" evidence="1">
    <location>
        <begin position="262"/>
        <end position="281"/>
    </location>
</feature>
<evidence type="ECO:0000313" key="2">
    <source>
        <dbReference type="EMBL" id="GAB0056580.1"/>
    </source>
</evidence>
<name>A0ABQ0C6T1_9PROT</name>
<feature type="compositionally biased region" description="Basic and acidic residues" evidence="1">
    <location>
        <begin position="63"/>
        <end position="82"/>
    </location>
</feature>
<comment type="caution">
    <text evidence="2">The sequence shown here is derived from an EMBL/GenBank/DDBJ whole genome shotgun (WGS) entry which is preliminary data.</text>
</comment>
<accession>A0ABQ0C6T1</accession>
<feature type="region of interest" description="Disordered" evidence="1">
    <location>
        <begin position="29"/>
        <end position="107"/>
    </location>
</feature>
<reference evidence="2 3" key="1">
    <citation type="submission" date="2024-05" db="EMBL/GenBank/DDBJ databases">
        <authorList>
            <consortium name="Candidatus Magnetaquicoccaceae bacterium FCR-1 genome sequencing consortium"/>
            <person name="Shimoshige H."/>
            <person name="Shimamura S."/>
            <person name="Taoka A."/>
            <person name="Kobayashi H."/>
            <person name="Maekawa T."/>
        </authorList>
    </citation>
    <scope>NUCLEOTIDE SEQUENCE [LARGE SCALE GENOMIC DNA]</scope>
    <source>
        <strain evidence="2 3">FCR-1</strain>
    </source>
</reference>
<organism evidence="2 3">
    <name type="scientific">Candidatus Magnetaquiglobus chichijimensis</name>
    <dbReference type="NCBI Taxonomy" id="3141448"/>
    <lineage>
        <taxon>Bacteria</taxon>
        <taxon>Pseudomonadati</taxon>
        <taxon>Pseudomonadota</taxon>
        <taxon>Magnetococcia</taxon>
        <taxon>Magnetococcales</taxon>
        <taxon>Candidatus Magnetaquicoccaceae</taxon>
        <taxon>Candidatus Magnetaquiglobus</taxon>
    </lineage>
</organism>
<evidence type="ECO:0000313" key="3">
    <source>
        <dbReference type="Proteomes" id="UP001628193"/>
    </source>
</evidence>
<keyword evidence="3" id="KW-1185">Reference proteome</keyword>
<proteinExistence type="predicted"/>
<sequence>MIATLKPLQSGGYLAKCRFRTLRWHQHESPWTRGRHHHARFGRDGPGQEGRGESDPFGGGDRFGQRVKADRQIRPRRADHGARYRAHGGSGGQDHSSAGVAPGQKPANAIHRMGQGEVEFQGVEGGAWLFGHLEHRQIPPAQMVSPPSHQLDELFEIRGDHHHHPTSPQPQRQPQRQDLPFRAWSQMQLGVIRAGQRFVDLLHGPGVGGDGQGTFDGGTGSLQPAAQRLKLARLQAVQVGPAHGVGLFGLAQMLDPIAVGDEQRARRTRGKGEKTIPFLGKGDGSIRSEGDLIGVNLPFQGAEETICPWNALGQRQSAACLERNFAAWPDLHRPVQRAGGEDPFDEQPEGGLLLLGRGQRADARFELLETGDLLEQSGLKEMFGFRVSGQHEGVNSPDFS</sequence>
<evidence type="ECO:0000256" key="1">
    <source>
        <dbReference type="SAM" id="MobiDB-lite"/>
    </source>
</evidence>
<dbReference type="Proteomes" id="UP001628193">
    <property type="component" value="Unassembled WGS sequence"/>
</dbReference>
<protein>
    <submittedName>
        <fullName evidence="2">Uncharacterized protein</fullName>
    </submittedName>
</protein>
<reference evidence="2 3" key="2">
    <citation type="submission" date="2024-09" db="EMBL/GenBank/DDBJ databases">
        <title>Draft genome sequence of Candidatus Magnetaquicoccaceae bacterium FCR-1.</title>
        <authorList>
            <person name="Shimoshige H."/>
            <person name="Shimamura S."/>
            <person name="Taoka A."/>
            <person name="Kobayashi H."/>
            <person name="Maekawa T."/>
        </authorList>
    </citation>
    <scope>NUCLEOTIDE SEQUENCE [LARGE SCALE GENOMIC DNA]</scope>
    <source>
        <strain evidence="2 3">FCR-1</strain>
    </source>
</reference>